<keyword evidence="1" id="KW-0808">Transferase</keyword>
<name>A0A4U2ZW43_9BACI</name>
<dbReference type="EMBL" id="SZON01003612">
    <property type="protein sequence ID" value="TKI79364.1"/>
    <property type="molecule type" value="Genomic_DNA"/>
</dbReference>
<comment type="caution">
    <text evidence="1">The sequence shown here is derived from an EMBL/GenBank/DDBJ whole genome shotgun (WGS) entry which is preliminary data.</text>
</comment>
<dbReference type="InterPro" id="IPR013446">
    <property type="entry name" value="G1P_cyt_trans-like"/>
</dbReference>
<evidence type="ECO:0000313" key="2">
    <source>
        <dbReference type="Proteomes" id="UP000305222"/>
    </source>
</evidence>
<evidence type="ECO:0000313" key="1">
    <source>
        <dbReference type="EMBL" id="TKI79364.1"/>
    </source>
</evidence>
<dbReference type="SUPFAM" id="SSF53448">
    <property type="entry name" value="Nucleotide-diphospho-sugar transferases"/>
    <property type="match status" value="1"/>
</dbReference>
<feature type="non-terminal residue" evidence="1">
    <location>
        <position position="1"/>
    </location>
</feature>
<dbReference type="Proteomes" id="UP000305222">
    <property type="component" value="Unassembled WGS sequence"/>
</dbReference>
<dbReference type="AlphaFoldDB" id="A0A4U2ZW43"/>
<reference evidence="1 2" key="1">
    <citation type="journal article" date="2019" name="Environ. Microbiol.">
        <title>An active ?-lactamase is a part of an orchestrated cell wall stress resistance network of Bacillus subtilis and related rhizosphere species.</title>
        <authorList>
            <person name="Bucher T."/>
            <person name="Keren-Paz A."/>
            <person name="Hausser J."/>
            <person name="Olender T."/>
            <person name="Cytryn E."/>
            <person name="Kolodkin-Gal I."/>
        </authorList>
    </citation>
    <scope>NUCLEOTIDE SEQUENCE [LARGE SCALE GENOMIC DNA]</scope>
    <source>
        <strain evidence="1 2">I5</strain>
    </source>
</reference>
<keyword evidence="1" id="KW-0548">Nucleotidyltransferase</keyword>
<organism evidence="1 2">
    <name type="scientific">Bacillus wiedmannii</name>
    <dbReference type="NCBI Taxonomy" id="1890302"/>
    <lineage>
        <taxon>Bacteria</taxon>
        <taxon>Bacillati</taxon>
        <taxon>Bacillota</taxon>
        <taxon>Bacilli</taxon>
        <taxon>Bacillales</taxon>
        <taxon>Bacillaceae</taxon>
        <taxon>Bacillus</taxon>
        <taxon>Bacillus cereus group</taxon>
    </lineage>
</organism>
<accession>A0A4U2ZW43</accession>
<sequence length="52" mass="6184">SVFETNTLVQLVNKNELAAFQHTGFWHPMDTLRDKNKLVELWESNNAPWKVW</sequence>
<gene>
    <name evidence="1" type="ORF">FC699_36035</name>
</gene>
<dbReference type="GO" id="GO:0047343">
    <property type="term" value="F:glucose-1-phosphate cytidylyltransferase activity"/>
    <property type="evidence" value="ECO:0007669"/>
    <property type="project" value="InterPro"/>
</dbReference>
<dbReference type="PANTHER" id="PTHR47183">
    <property type="entry name" value="GLUCOSE-1-PHOSPHATE CYTIDYLYLTRANSFERASE-RELATED"/>
    <property type="match status" value="1"/>
</dbReference>
<dbReference type="PANTHER" id="PTHR47183:SF1">
    <property type="entry name" value="GLUCOSE-1-PHOSPHATE CYTIDYLYLTRANSFERASE"/>
    <property type="match status" value="1"/>
</dbReference>
<protein>
    <submittedName>
        <fullName evidence="1">Glucose-1-phosphate cytidylyltransferase</fullName>
    </submittedName>
</protein>
<dbReference type="InterPro" id="IPR029044">
    <property type="entry name" value="Nucleotide-diphossugar_trans"/>
</dbReference>
<proteinExistence type="predicted"/>
<dbReference type="Gene3D" id="3.90.550.10">
    <property type="entry name" value="Spore Coat Polysaccharide Biosynthesis Protein SpsA, Chain A"/>
    <property type="match status" value="1"/>
</dbReference>